<proteinExistence type="predicted"/>
<evidence type="ECO:0000313" key="1">
    <source>
        <dbReference type="EMBL" id="CAD8511775.1"/>
    </source>
</evidence>
<accession>A0A7S0NGV9</accession>
<evidence type="ECO:0008006" key="2">
    <source>
        <dbReference type="Google" id="ProtNLM"/>
    </source>
</evidence>
<dbReference type="AlphaFoldDB" id="A0A7S0NGV9"/>
<organism evidence="1">
    <name type="scientific">Phaeocystis antarctica</name>
    <dbReference type="NCBI Taxonomy" id="33657"/>
    <lineage>
        <taxon>Eukaryota</taxon>
        <taxon>Haptista</taxon>
        <taxon>Haptophyta</taxon>
        <taxon>Prymnesiophyceae</taxon>
        <taxon>Phaeocystales</taxon>
        <taxon>Phaeocystaceae</taxon>
        <taxon>Phaeocystis</taxon>
    </lineage>
</organism>
<sequence>MCALFLRQLPTSIARRVSAASLVPIASRAQLTTASIAQLTTASLAQLGALGGERCTDPAAATFRAWHIAVDDAMKGGVDGLPLLRPHVHDECVFRPPTYYAPWVGGDETLLLLTCVSEVFGTSFTYGRQWLSPDGHDWALEFKADIADTGRSIDGIDLVKLDEAGRMVEFTVLARPPNGVDALKREMMKRVPPRLAALKLRKLFS</sequence>
<dbReference type="SUPFAM" id="SSF54427">
    <property type="entry name" value="NTF2-like"/>
    <property type="match status" value="1"/>
</dbReference>
<reference evidence="1" key="1">
    <citation type="submission" date="2021-01" db="EMBL/GenBank/DDBJ databases">
        <authorList>
            <person name="Corre E."/>
            <person name="Pelletier E."/>
            <person name="Niang G."/>
            <person name="Scheremetjew M."/>
            <person name="Finn R."/>
            <person name="Kale V."/>
            <person name="Holt S."/>
            <person name="Cochrane G."/>
            <person name="Meng A."/>
            <person name="Brown T."/>
            <person name="Cohen L."/>
        </authorList>
    </citation>
    <scope>NUCLEOTIDE SEQUENCE</scope>
    <source>
        <strain evidence="1">CCMP1374</strain>
    </source>
</reference>
<dbReference type="InterPro" id="IPR032710">
    <property type="entry name" value="NTF2-like_dom_sf"/>
</dbReference>
<dbReference type="EMBL" id="HBEP01037778">
    <property type="protein sequence ID" value="CAD8511775.1"/>
    <property type="molecule type" value="Transcribed_RNA"/>
</dbReference>
<protein>
    <recommendedName>
        <fullName evidence="2">SnoaL-like domain-containing protein</fullName>
    </recommendedName>
</protein>
<dbReference type="Gene3D" id="3.10.450.50">
    <property type="match status" value="1"/>
</dbReference>
<name>A0A7S0NGV9_9EUKA</name>
<gene>
    <name evidence="1" type="ORF">PANT1444_LOCUS21432</name>
</gene>